<dbReference type="AlphaFoldDB" id="A0A9K3CWJ9"/>
<keyword evidence="1" id="KW-0732">Signal</keyword>
<feature type="chain" id="PRO_5039912363" description="Secreted protein" evidence="1">
    <location>
        <begin position="23"/>
        <end position="130"/>
    </location>
</feature>
<comment type="caution">
    <text evidence="2">The sequence shown here is derived from an EMBL/GenBank/DDBJ whole genome shotgun (WGS) entry which is preliminary data.</text>
</comment>
<dbReference type="Gene3D" id="2.30.40.10">
    <property type="entry name" value="Urease, subunit C, domain 1"/>
    <property type="match status" value="1"/>
</dbReference>
<reference evidence="2 3" key="1">
    <citation type="journal article" date="2018" name="PLoS ONE">
        <title>The draft genome of Kipferlia bialata reveals reductive genome evolution in fornicate parasites.</title>
        <authorList>
            <person name="Tanifuji G."/>
            <person name="Takabayashi S."/>
            <person name="Kume K."/>
            <person name="Takagi M."/>
            <person name="Nakayama T."/>
            <person name="Kamikawa R."/>
            <person name="Inagaki Y."/>
            <person name="Hashimoto T."/>
        </authorList>
    </citation>
    <scope>NUCLEOTIDE SEQUENCE [LARGE SCALE GENOMIC DNA]</scope>
    <source>
        <strain evidence="2">NY0173</strain>
    </source>
</reference>
<proteinExistence type="predicted"/>
<dbReference type="Gene3D" id="3.20.20.140">
    <property type="entry name" value="Metal-dependent hydrolases"/>
    <property type="match status" value="1"/>
</dbReference>
<dbReference type="EMBL" id="BDIP01000861">
    <property type="protein sequence ID" value="GIQ82924.1"/>
    <property type="molecule type" value="Genomic_DNA"/>
</dbReference>
<dbReference type="GO" id="GO:0016810">
    <property type="term" value="F:hydrolase activity, acting on carbon-nitrogen (but not peptide) bonds"/>
    <property type="evidence" value="ECO:0007669"/>
    <property type="project" value="InterPro"/>
</dbReference>
<dbReference type="InterPro" id="IPR011059">
    <property type="entry name" value="Metal-dep_hydrolase_composite"/>
</dbReference>
<feature type="signal peptide" evidence="1">
    <location>
        <begin position="1"/>
        <end position="22"/>
    </location>
</feature>
<protein>
    <recommendedName>
        <fullName evidence="4">Secreted protein</fullName>
    </recommendedName>
</protein>
<evidence type="ECO:0008006" key="4">
    <source>
        <dbReference type="Google" id="ProtNLM"/>
    </source>
</evidence>
<dbReference type="Proteomes" id="UP000265618">
    <property type="component" value="Unassembled WGS sequence"/>
</dbReference>
<sequence>MLQHRVCTVMLCVAVLLCTVLGLGIDIPDFVATPISGYMATQWEGEGSPGEAAVQTSPSVCDFCCYEGMAVSGSPEMTLSRGSTVYTRKDGVVGKPGHGKFQKRAPYCPHVYDRAEAMETREKANMKAAM</sequence>
<dbReference type="SUPFAM" id="SSF51338">
    <property type="entry name" value="Composite domain of metallo-dependent hydrolases"/>
    <property type="match status" value="1"/>
</dbReference>
<evidence type="ECO:0000313" key="3">
    <source>
        <dbReference type="Proteomes" id="UP000265618"/>
    </source>
</evidence>
<gene>
    <name evidence="2" type="ORF">KIPB_004152</name>
</gene>
<accession>A0A9K3CWJ9</accession>
<evidence type="ECO:0000313" key="2">
    <source>
        <dbReference type="EMBL" id="GIQ82924.1"/>
    </source>
</evidence>
<organism evidence="2 3">
    <name type="scientific">Kipferlia bialata</name>
    <dbReference type="NCBI Taxonomy" id="797122"/>
    <lineage>
        <taxon>Eukaryota</taxon>
        <taxon>Metamonada</taxon>
        <taxon>Carpediemonas-like organisms</taxon>
        <taxon>Kipferlia</taxon>
    </lineage>
</organism>
<keyword evidence="3" id="KW-1185">Reference proteome</keyword>
<name>A0A9K3CWJ9_9EUKA</name>
<evidence type="ECO:0000256" key="1">
    <source>
        <dbReference type="SAM" id="SignalP"/>
    </source>
</evidence>